<accession>A0ACB6R6B2</accession>
<keyword evidence="2" id="KW-1185">Reference proteome</keyword>
<protein>
    <submittedName>
        <fullName evidence="1">Uncharacterized protein</fullName>
    </submittedName>
</protein>
<comment type="caution">
    <text evidence="1">The sequence shown here is derived from an EMBL/GenBank/DDBJ whole genome shotgun (WGS) entry which is preliminary data.</text>
</comment>
<dbReference type="Proteomes" id="UP000799755">
    <property type="component" value="Unassembled WGS sequence"/>
</dbReference>
<evidence type="ECO:0000313" key="1">
    <source>
        <dbReference type="EMBL" id="KAF2474721.1"/>
    </source>
</evidence>
<dbReference type="EMBL" id="MU003497">
    <property type="protein sequence ID" value="KAF2474721.1"/>
    <property type="molecule type" value="Genomic_DNA"/>
</dbReference>
<sequence length="432" mass="49796">MQFYRYQRQHLIRTFQVLTSSGRVNSMIAISWLQFQAYNLFYVFTAPAMDEPLTVTAHRFRITVSALPPPVHKLHSQQTPLKNNTCHRSLSKARFSNRREDMTTVENMAGAKANIFPFPRRLQGFRDDIYDVLWKLTPRILTCHYRYSFKFLKVTKQLLEEAMKPFRYNSDAGPVRLLPQWLRFGIPPPSTWDRLTVKIKSFPSSTRKELLKDHVQSASLALCLTKFPSDFSACAMDLAALELRGSLISLTQAYGSGQIPIRHNVSQAKHFHGGQISSSLIFDTGSIRKQNPKVSWTNEYVLALYQLEKSVVIYLLNITRPQPLTFLPGTKLNPCYPDYTQLDDIDKYTKSDLPYSETYEPCLQQNERLNVQTMRHINEETANSPQGHLTERNQNPAVSTSTTSTRASRYYIQTPRNYNPSSLMACFAPYRR</sequence>
<organism evidence="1 2">
    <name type="scientific">Lindgomyces ingoldianus</name>
    <dbReference type="NCBI Taxonomy" id="673940"/>
    <lineage>
        <taxon>Eukaryota</taxon>
        <taxon>Fungi</taxon>
        <taxon>Dikarya</taxon>
        <taxon>Ascomycota</taxon>
        <taxon>Pezizomycotina</taxon>
        <taxon>Dothideomycetes</taxon>
        <taxon>Pleosporomycetidae</taxon>
        <taxon>Pleosporales</taxon>
        <taxon>Lindgomycetaceae</taxon>
        <taxon>Lindgomyces</taxon>
    </lineage>
</organism>
<reference evidence="1" key="1">
    <citation type="journal article" date="2020" name="Stud. Mycol.">
        <title>101 Dothideomycetes genomes: a test case for predicting lifestyles and emergence of pathogens.</title>
        <authorList>
            <person name="Haridas S."/>
            <person name="Albert R."/>
            <person name="Binder M."/>
            <person name="Bloem J."/>
            <person name="Labutti K."/>
            <person name="Salamov A."/>
            <person name="Andreopoulos B."/>
            <person name="Baker S."/>
            <person name="Barry K."/>
            <person name="Bills G."/>
            <person name="Bluhm B."/>
            <person name="Cannon C."/>
            <person name="Castanera R."/>
            <person name="Culley D."/>
            <person name="Daum C."/>
            <person name="Ezra D."/>
            <person name="Gonzalez J."/>
            <person name="Henrissat B."/>
            <person name="Kuo A."/>
            <person name="Liang C."/>
            <person name="Lipzen A."/>
            <person name="Lutzoni F."/>
            <person name="Magnuson J."/>
            <person name="Mondo S."/>
            <person name="Nolan M."/>
            <person name="Ohm R."/>
            <person name="Pangilinan J."/>
            <person name="Park H.-J."/>
            <person name="Ramirez L."/>
            <person name="Alfaro M."/>
            <person name="Sun H."/>
            <person name="Tritt A."/>
            <person name="Yoshinaga Y."/>
            <person name="Zwiers L.-H."/>
            <person name="Turgeon B."/>
            <person name="Goodwin S."/>
            <person name="Spatafora J."/>
            <person name="Crous P."/>
            <person name="Grigoriev I."/>
        </authorList>
    </citation>
    <scope>NUCLEOTIDE SEQUENCE</scope>
    <source>
        <strain evidence="1">ATCC 200398</strain>
    </source>
</reference>
<evidence type="ECO:0000313" key="2">
    <source>
        <dbReference type="Proteomes" id="UP000799755"/>
    </source>
</evidence>
<proteinExistence type="predicted"/>
<gene>
    <name evidence="1" type="ORF">BDR25DRAFT_351245</name>
</gene>
<name>A0ACB6R6B2_9PLEO</name>